<proteinExistence type="predicted"/>
<evidence type="ECO:0000313" key="4">
    <source>
        <dbReference type="EMBL" id="CBH99276.1"/>
    </source>
</evidence>
<dbReference type="EMBL" id="CABM01000016">
    <property type="protein sequence ID" value="CBH95951.1"/>
    <property type="molecule type" value="Genomic_DNA"/>
</dbReference>
<dbReference type="SMART" id="SM01126">
    <property type="entry name" value="DDE_Tnp_IS1595"/>
    <property type="match status" value="1"/>
</dbReference>
<protein>
    <submittedName>
        <fullName evidence="2">Transposase</fullName>
    </submittedName>
</protein>
<dbReference type="InterPro" id="IPR024442">
    <property type="entry name" value="Transposase_Zn_ribbon"/>
</dbReference>
<dbReference type="EMBL" id="CABM01000008">
    <property type="protein sequence ID" value="CBH95533.1"/>
    <property type="molecule type" value="Genomic_DNA"/>
</dbReference>
<name>E6PKT2_9ZZZZ</name>
<dbReference type="PANTHER" id="PTHR47163:SF2">
    <property type="entry name" value="SI:DKEY-17M8.2"/>
    <property type="match status" value="1"/>
</dbReference>
<sequence length="313" mass="35345">MSESILSKPFFHNEEAAYEFIESRLWPNGAVCPHCGEIGRANKLQGNSTRVGTWKCYGCRKPFTVKVGTIFEASHIKMHLWLQAIFLIASSKKGISSNQLHRTLGITLKSAWFMSHRIREAMRENGFDVFGSDGGDVEVDETFIGHDKTIKPKGERRGRGYHHKNKVLSLVDRNSGKARSMVIDDVKASTIMPILQANIAREARILTDEAGQYVHVGKVFDGGHAFTRHGAGEYVSSTDATVHTNTIEGFFSVFKRGMKGVYQHCGHNHLHRYLAEYDHRYNHRKALGFNDFERAEAVLKGVKGKRLAYQRTH</sequence>
<gene>
    <name evidence="4" type="ORF">CARN2_0458</name>
    <name evidence="3" type="ORF">CARN2_0939</name>
    <name evidence="2" type="ORF">CARN2_1796</name>
</gene>
<dbReference type="EMBL" id="CABM01000070">
    <property type="protein sequence ID" value="CBH99276.1"/>
    <property type="molecule type" value="Genomic_DNA"/>
</dbReference>
<dbReference type="Pfam" id="PF12760">
    <property type="entry name" value="Zn_ribbon_IS1595"/>
    <property type="match status" value="1"/>
</dbReference>
<organism evidence="2">
    <name type="scientific">mine drainage metagenome</name>
    <dbReference type="NCBI Taxonomy" id="410659"/>
    <lineage>
        <taxon>unclassified sequences</taxon>
        <taxon>metagenomes</taxon>
        <taxon>ecological metagenomes</taxon>
    </lineage>
</organism>
<dbReference type="InterPro" id="IPR024445">
    <property type="entry name" value="Tnp_ISXO2-like"/>
</dbReference>
<dbReference type="PANTHER" id="PTHR47163">
    <property type="entry name" value="DDE_TNP_IS1595 DOMAIN-CONTAINING PROTEIN"/>
    <property type="match status" value="1"/>
</dbReference>
<reference evidence="2" key="1">
    <citation type="submission" date="2009-10" db="EMBL/GenBank/DDBJ databases">
        <title>Diversity of trophic interactions inside an arsenic-rich microbial ecosystem.</title>
        <authorList>
            <person name="Bertin P.N."/>
            <person name="Heinrich-Salmeron A."/>
            <person name="Pelletier E."/>
            <person name="Goulhen-Chollet F."/>
            <person name="Arsene-Ploetze F."/>
            <person name="Gallien S."/>
            <person name="Calteau A."/>
            <person name="Vallenet D."/>
            <person name="Casiot C."/>
            <person name="Chane-Woon-Ming B."/>
            <person name="Giloteaux L."/>
            <person name="Barakat M."/>
            <person name="Bonnefoy V."/>
            <person name="Bruneel O."/>
            <person name="Chandler M."/>
            <person name="Cleiss J."/>
            <person name="Duran R."/>
            <person name="Elbaz-Poulichet F."/>
            <person name="Fonknechten N."/>
            <person name="Lauga B."/>
            <person name="Mornico D."/>
            <person name="Ortet P."/>
            <person name="Schaeffer C."/>
            <person name="Siguier P."/>
            <person name="Alexander Thil Smith A."/>
            <person name="Van Dorsselaer A."/>
            <person name="Weissenbach J."/>
            <person name="Medigue C."/>
            <person name="Le Paslier D."/>
        </authorList>
    </citation>
    <scope>NUCLEOTIDE SEQUENCE</scope>
</reference>
<evidence type="ECO:0000313" key="2">
    <source>
        <dbReference type="EMBL" id="CBH95533.1"/>
    </source>
</evidence>
<evidence type="ECO:0000313" key="3">
    <source>
        <dbReference type="EMBL" id="CBH95951.1"/>
    </source>
</evidence>
<dbReference type="Pfam" id="PF12762">
    <property type="entry name" value="DDE_Tnp_IS1595"/>
    <property type="match status" value="1"/>
</dbReference>
<dbReference type="NCBIfam" id="NF033547">
    <property type="entry name" value="transpos_IS1595"/>
    <property type="match status" value="1"/>
</dbReference>
<dbReference type="InterPro" id="IPR053164">
    <property type="entry name" value="IS1016-like_transposase"/>
</dbReference>
<accession>E6PKT2</accession>
<evidence type="ECO:0000259" key="1">
    <source>
        <dbReference type="SMART" id="SM01126"/>
    </source>
</evidence>
<dbReference type="AlphaFoldDB" id="E6PKT2"/>
<comment type="caution">
    <text evidence="2">The sequence shown here is derived from an EMBL/GenBank/DDBJ whole genome shotgun (WGS) entry which is preliminary data.</text>
</comment>
<feature type="domain" description="ISXO2-like transposase" evidence="1">
    <location>
        <begin position="129"/>
        <end position="282"/>
    </location>
</feature>